<organism evidence="2 3">
    <name type="scientific">Dunaliella salina</name>
    <name type="common">Green alga</name>
    <name type="synonym">Protococcus salinus</name>
    <dbReference type="NCBI Taxonomy" id="3046"/>
    <lineage>
        <taxon>Eukaryota</taxon>
        <taxon>Viridiplantae</taxon>
        <taxon>Chlorophyta</taxon>
        <taxon>core chlorophytes</taxon>
        <taxon>Chlorophyceae</taxon>
        <taxon>CS clade</taxon>
        <taxon>Chlamydomonadales</taxon>
        <taxon>Dunaliellaceae</taxon>
        <taxon>Dunaliella</taxon>
    </lineage>
</organism>
<feature type="compositionally biased region" description="Polar residues" evidence="1">
    <location>
        <begin position="566"/>
        <end position="589"/>
    </location>
</feature>
<feature type="compositionally biased region" description="Low complexity" evidence="1">
    <location>
        <begin position="277"/>
        <end position="288"/>
    </location>
</feature>
<comment type="caution">
    <text evidence="2">The sequence shown here is derived from an EMBL/GenBank/DDBJ whole genome shotgun (WGS) entry which is preliminary data.</text>
</comment>
<evidence type="ECO:0008006" key="4">
    <source>
        <dbReference type="Google" id="ProtNLM"/>
    </source>
</evidence>
<feature type="compositionally biased region" description="Basic residues" evidence="1">
    <location>
        <begin position="673"/>
        <end position="688"/>
    </location>
</feature>
<dbReference type="InterPro" id="IPR043535">
    <property type="entry name" value="TEDC1"/>
</dbReference>
<feature type="region of interest" description="Disordered" evidence="1">
    <location>
        <begin position="733"/>
        <end position="809"/>
    </location>
</feature>
<dbReference type="PANTHER" id="PTHR35076:SF1">
    <property type="entry name" value="TUBULIN EPSILON AND DELTA COMPLEX PROTEIN 1"/>
    <property type="match status" value="1"/>
</dbReference>
<feature type="compositionally biased region" description="Low complexity" evidence="1">
    <location>
        <begin position="599"/>
        <end position="618"/>
    </location>
</feature>
<feature type="compositionally biased region" description="Pro residues" evidence="1">
    <location>
        <begin position="209"/>
        <end position="224"/>
    </location>
</feature>
<proteinExistence type="predicted"/>
<keyword evidence="3" id="KW-1185">Reference proteome</keyword>
<dbReference type="PANTHER" id="PTHR35076">
    <property type="entry name" value="TUBULIN EPSILON AND DELTA COMPLEX PROTEIN 1"/>
    <property type="match status" value="1"/>
</dbReference>
<feature type="region of interest" description="Disordered" evidence="1">
    <location>
        <begin position="563"/>
        <end position="619"/>
    </location>
</feature>
<dbReference type="EMBL" id="MU069588">
    <property type="protein sequence ID" value="KAF5838172.1"/>
    <property type="molecule type" value="Genomic_DNA"/>
</dbReference>
<feature type="compositionally biased region" description="Low complexity" evidence="1">
    <location>
        <begin position="736"/>
        <end position="751"/>
    </location>
</feature>
<sequence>MVDQSPAKVAIHALCETLTAFGASPVDPEAVRQAKFNGPVAPQMWRALHDLVILCILNFEQEPNSSALAHQWQCIEEEQLPTDGEEGGIDGMAAEGTAMVLRYLTVWSCPPDLLARISPPKAAPSRPLLLALAWLVARCCLFQRALARTQLPLELLQLLPPYSQDTSAAPATLQAQATAAQHAKDHLSAISAMLFRTSPGLPPSITLYPPSPTFEPPSPTPLPTPANHLRHAYSPHVSPSGPTTPHAHTPAPLSPATNLPLSSTHPPTASVTSRPHSSACSSNSVSNSAACTPQGQPAFLLGGAHEAAQVQREWEAWVGVEGRAQQAMCLMGKLRAQLAALQSLDASRRKLGARVRSTQTSLSPFELHLATHPRLMEQYAQALAAGAQALERQQQLATAAQLFFKWCGSVQEEQAKADTAAGHTPRRALPEDQANNSAIALGTPATADPTTASTRSFLTSIDPEALAGLKALPSVATPAGAEAGAALLSRLASQLQAVLEESGPLLELAAAREIRGQRPSPYAVSAGLKGNTTAKQQQQQQQQPPITLSHFKALAERAVTLREAEQQPTQYQHPQHFQGTPPHSQQQVWQPHHSPPPASSQQSQPQQQHSFAQQPASFEASAAGEADHCVRAPCCWSPAADVGTPWALPPDVSDFLQQSLQHHRSCHNEQQHHSHHAHHHDHHHHHHSYPSQQQQQHSAFQWQHRSLLRGGSKQRTALALQKLGNAIQHLDGMPAQQQQHQHQQELQHQQQGHVPPSVHSVQAVYGSARGRARGRRGSTGLRGWTSGVDAEGEGGFAGAGAGEEEHPGVGDVARETERLMAMTLDVARALAKTRAAHKHVLHQCAQALPEGYSVGGL</sequence>
<protein>
    <recommendedName>
        <fullName evidence="4">Tubulin epsilon and delta complex protein 1 domain-containing protein</fullName>
    </recommendedName>
</protein>
<evidence type="ECO:0000313" key="3">
    <source>
        <dbReference type="Proteomes" id="UP000815325"/>
    </source>
</evidence>
<dbReference type="Proteomes" id="UP000815325">
    <property type="component" value="Unassembled WGS sequence"/>
</dbReference>
<feature type="compositionally biased region" description="Low complexity" evidence="1">
    <location>
        <begin position="238"/>
        <end position="257"/>
    </location>
</feature>
<feature type="compositionally biased region" description="Low complexity" evidence="1">
    <location>
        <begin position="689"/>
        <end position="702"/>
    </location>
</feature>
<gene>
    <name evidence="2" type="ORF">DUNSADRAFT_3297</name>
</gene>
<feature type="region of interest" description="Disordered" evidence="1">
    <location>
        <begin position="659"/>
        <end position="702"/>
    </location>
</feature>
<evidence type="ECO:0000256" key="1">
    <source>
        <dbReference type="SAM" id="MobiDB-lite"/>
    </source>
</evidence>
<reference evidence="2" key="1">
    <citation type="submission" date="2017-08" db="EMBL/GenBank/DDBJ databases">
        <authorList>
            <person name="Polle J.E."/>
            <person name="Barry K."/>
            <person name="Cushman J."/>
            <person name="Schmutz J."/>
            <person name="Tran D."/>
            <person name="Hathwaick L.T."/>
            <person name="Yim W.C."/>
            <person name="Jenkins J."/>
            <person name="Mckie-Krisberg Z.M."/>
            <person name="Prochnik S."/>
            <person name="Lindquist E."/>
            <person name="Dockter R.B."/>
            <person name="Adam C."/>
            <person name="Molina H."/>
            <person name="Bunkerborg J."/>
            <person name="Jin E."/>
            <person name="Buchheim M."/>
            <person name="Magnuson J."/>
        </authorList>
    </citation>
    <scope>NUCLEOTIDE SEQUENCE</scope>
    <source>
        <strain evidence="2">CCAP 19/18</strain>
    </source>
</reference>
<name>A0ABQ7GU80_DUNSA</name>
<accession>A0ABQ7GU80</accession>
<feature type="region of interest" description="Disordered" evidence="1">
    <location>
        <begin position="206"/>
        <end position="288"/>
    </location>
</feature>
<feature type="compositionally biased region" description="Low complexity" evidence="1">
    <location>
        <begin position="778"/>
        <end position="787"/>
    </location>
</feature>
<evidence type="ECO:0000313" key="2">
    <source>
        <dbReference type="EMBL" id="KAF5838172.1"/>
    </source>
</evidence>
<feature type="compositionally biased region" description="Polar residues" evidence="1">
    <location>
        <begin position="259"/>
        <end position="276"/>
    </location>
</feature>
<feature type="region of interest" description="Disordered" evidence="1">
    <location>
        <begin position="520"/>
        <end position="545"/>
    </location>
</feature>